<name>A0A8S3XQZ4_PARAO</name>
<proteinExistence type="predicted"/>
<gene>
    <name evidence="2" type="ORF">PAPOLLO_LOCUS21320</name>
</gene>
<evidence type="ECO:0000313" key="3">
    <source>
        <dbReference type="Proteomes" id="UP000691718"/>
    </source>
</evidence>
<keyword evidence="1" id="KW-1133">Transmembrane helix</keyword>
<keyword evidence="3" id="KW-1185">Reference proteome</keyword>
<dbReference type="EMBL" id="CAJQZP010001306">
    <property type="protein sequence ID" value="CAG5038280.1"/>
    <property type="molecule type" value="Genomic_DNA"/>
</dbReference>
<evidence type="ECO:0000313" key="2">
    <source>
        <dbReference type="EMBL" id="CAG5038280.1"/>
    </source>
</evidence>
<accession>A0A8S3XQZ4</accession>
<dbReference type="OrthoDB" id="7420449at2759"/>
<sequence length="101" mass="10906">MDAMVKWLSCNGEVWGMGPTAVFASAAALFLYSELRATISTAGDRAQLSLLEKILVAELQARAARGVNKTIEKVQTFVASVQQRLRGYEAHPPSNDIVAPT</sequence>
<protein>
    <submittedName>
        <fullName evidence="2">(apollo) hypothetical protein</fullName>
    </submittedName>
</protein>
<feature type="transmembrane region" description="Helical" evidence="1">
    <location>
        <begin position="14"/>
        <end position="32"/>
    </location>
</feature>
<dbReference type="Proteomes" id="UP000691718">
    <property type="component" value="Unassembled WGS sequence"/>
</dbReference>
<keyword evidence="1" id="KW-0812">Transmembrane</keyword>
<evidence type="ECO:0000256" key="1">
    <source>
        <dbReference type="SAM" id="Phobius"/>
    </source>
</evidence>
<reference evidence="2" key="1">
    <citation type="submission" date="2021-04" db="EMBL/GenBank/DDBJ databases">
        <authorList>
            <person name="Tunstrom K."/>
        </authorList>
    </citation>
    <scope>NUCLEOTIDE SEQUENCE</scope>
</reference>
<organism evidence="2 3">
    <name type="scientific">Parnassius apollo</name>
    <name type="common">Apollo butterfly</name>
    <name type="synonym">Papilio apollo</name>
    <dbReference type="NCBI Taxonomy" id="110799"/>
    <lineage>
        <taxon>Eukaryota</taxon>
        <taxon>Metazoa</taxon>
        <taxon>Ecdysozoa</taxon>
        <taxon>Arthropoda</taxon>
        <taxon>Hexapoda</taxon>
        <taxon>Insecta</taxon>
        <taxon>Pterygota</taxon>
        <taxon>Neoptera</taxon>
        <taxon>Endopterygota</taxon>
        <taxon>Lepidoptera</taxon>
        <taxon>Glossata</taxon>
        <taxon>Ditrysia</taxon>
        <taxon>Papilionoidea</taxon>
        <taxon>Papilionidae</taxon>
        <taxon>Parnassiinae</taxon>
        <taxon>Parnassini</taxon>
        <taxon>Parnassius</taxon>
        <taxon>Parnassius</taxon>
    </lineage>
</organism>
<dbReference type="AlphaFoldDB" id="A0A8S3XQZ4"/>
<keyword evidence="1" id="KW-0472">Membrane</keyword>
<comment type="caution">
    <text evidence="2">The sequence shown here is derived from an EMBL/GenBank/DDBJ whole genome shotgun (WGS) entry which is preliminary data.</text>
</comment>